<evidence type="ECO:0000313" key="1">
    <source>
        <dbReference type="EMBL" id="KAK6927002.1"/>
    </source>
</evidence>
<reference evidence="1 2" key="1">
    <citation type="submission" date="2023-12" db="EMBL/GenBank/DDBJ databases">
        <title>A high-quality genome assembly for Dillenia turbinata (Dilleniales).</title>
        <authorList>
            <person name="Chanderbali A."/>
        </authorList>
    </citation>
    <scope>NUCLEOTIDE SEQUENCE [LARGE SCALE GENOMIC DNA]</scope>
    <source>
        <strain evidence="1">LSX21</strain>
        <tissue evidence="1">Leaf</tissue>
    </source>
</reference>
<comment type="caution">
    <text evidence="1">The sequence shown here is derived from an EMBL/GenBank/DDBJ whole genome shotgun (WGS) entry which is preliminary data.</text>
</comment>
<dbReference type="EMBL" id="JBAMMX010000015">
    <property type="protein sequence ID" value="KAK6927002.1"/>
    <property type="molecule type" value="Genomic_DNA"/>
</dbReference>
<sequence>MEETWGLREGLRMAKRMGLNRLEVEEVIHIFREANSCAAHFARMGQSKGERVQEFRTPQATMIQLIREDKEGSVRLSGSLRP</sequence>
<gene>
    <name evidence="1" type="ORF">RJ641_008721</name>
</gene>
<proteinExistence type="predicted"/>
<accession>A0AAN8Z6T0</accession>
<dbReference type="Proteomes" id="UP001370490">
    <property type="component" value="Unassembled WGS sequence"/>
</dbReference>
<protein>
    <submittedName>
        <fullName evidence="1">Uncharacterized protein</fullName>
    </submittedName>
</protein>
<keyword evidence="2" id="KW-1185">Reference proteome</keyword>
<dbReference type="AlphaFoldDB" id="A0AAN8Z6T0"/>
<name>A0AAN8Z6T0_9MAGN</name>
<organism evidence="1 2">
    <name type="scientific">Dillenia turbinata</name>
    <dbReference type="NCBI Taxonomy" id="194707"/>
    <lineage>
        <taxon>Eukaryota</taxon>
        <taxon>Viridiplantae</taxon>
        <taxon>Streptophyta</taxon>
        <taxon>Embryophyta</taxon>
        <taxon>Tracheophyta</taxon>
        <taxon>Spermatophyta</taxon>
        <taxon>Magnoliopsida</taxon>
        <taxon>eudicotyledons</taxon>
        <taxon>Gunneridae</taxon>
        <taxon>Pentapetalae</taxon>
        <taxon>Dilleniales</taxon>
        <taxon>Dilleniaceae</taxon>
        <taxon>Dillenia</taxon>
    </lineage>
</organism>
<evidence type="ECO:0000313" key="2">
    <source>
        <dbReference type="Proteomes" id="UP001370490"/>
    </source>
</evidence>